<feature type="domain" description="SIS" evidence="1">
    <location>
        <begin position="38"/>
        <end position="182"/>
    </location>
</feature>
<name>A0A1M4T7G5_9FIRM</name>
<organism evidence="2 3">
    <name type="scientific">Alkalibacter saccharofermentans DSM 14828</name>
    <dbReference type="NCBI Taxonomy" id="1120975"/>
    <lineage>
        <taxon>Bacteria</taxon>
        <taxon>Bacillati</taxon>
        <taxon>Bacillota</taxon>
        <taxon>Clostridia</taxon>
        <taxon>Eubacteriales</taxon>
        <taxon>Eubacteriaceae</taxon>
        <taxon>Alkalibacter</taxon>
    </lineage>
</organism>
<reference evidence="2 3" key="1">
    <citation type="submission" date="2016-11" db="EMBL/GenBank/DDBJ databases">
        <authorList>
            <person name="Jaros S."/>
            <person name="Januszkiewicz K."/>
            <person name="Wedrychowicz H."/>
        </authorList>
    </citation>
    <scope>NUCLEOTIDE SEQUENCE [LARGE SCALE GENOMIC DNA]</scope>
    <source>
        <strain evidence="2 3">DSM 14828</strain>
    </source>
</reference>
<dbReference type="OrthoDB" id="9762536at2"/>
<dbReference type="InterPro" id="IPR001347">
    <property type="entry name" value="SIS_dom"/>
</dbReference>
<dbReference type="CDD" id="cd05014">
    <property type="entry name" value="SIS_Kpsf"/>
    <property type="match status" value="1"/>
</dbReference>
<gene>
    <name evidence="2" type="ORF">SAMN02746064_00403</name>
</gene>
<dbReference type="STRING" id="1120975.SAMN02746064_00403"/>
<dbReference type="InterPro" id="IPR035474">
    <property type="entry name" value="SIS_Kpsf"/>
</dbReference>
<dbReference type="PANTHER" id="PTHR38418:SF2">
    <property type="entry name" value="SUGAR ISOMERASE, KPSF_GUTQ (AFU_ORTHOLOGUE AFUA_6G08860)"/>
    <property type="match status" value="1"/>
</dbReference>
<keyword evidence="3" id="KW-1185">Reference proteome</keyword>
<dbReference type="Pfam" id="PF01380">
    <property type="entry name" value="SIS"/>
    <property type="match status" value="1"/>
</dbReference>
<sequence>MMYNNAKDIIEKGKNIISIEIEALQKIKGNVDDSFVKAVSMILECKGKIILTGTGKSGLIGRKIAATMSCCDIPSFFLNAYECENGDLGVVREEDLIIAISNSGETGVLTKLVVPSCKQLGCKIIALTGNLNSTLAKQSETAIDIKVDREACYLGINASSSTTATLAMGDALALVAMELKGTTREKTYFLHQGGAWGQALKDELKK</sequence>
<dbReference type="GO" id="GO:0097367">
    <property type="term" value="F:carbohydrate derivative binding"/>
    <property type="evidence" value="ECO:0007669"/>
    <property type="project" value="InterPro"/>
</dbReference>
<dbReference type="EMBL" id="FQTU01000002">
    <property type="protein sequence ID" value="SHE40288.1"/>
    <property type="molecule type" value="Genomic_DNA"/>
</dbReference>
<dbReference type="RefSeq" id="WP_084116838.1">
    <property type="nucleotide sequence ID" value="NZ_FQTU01000002.1"/>
</dbReference>
<dbReference type="PROSITE" id="PS51464">
    <property type="entry name" value="SIS"/>
    <property type="match status" value="1"/>
</dbReference>
<evidence type="ECO:0000313" key="2">
    <source>
        <dbReference type="EMBL" id="SHE40288.1"/>
    </source>
</evidence>
<accession>A0A1M4T7G5</accession>
<dbReference type="PANTHER" id="PTHR38418">
    <property type="entry name" value="SUGAR ISOMERASE, KPSF/GUTQ (AFU_ORTHOLOGUE AFUA_6G08860)"/>
    <property type="match status" value="1"/>
</dbReference>
<evidence type="ECO:0000313" key="3">
    <source>
        <dbReference type="Proteomes" id="UP000184251"/>
    </source>
</evidence>
<evidence type="ECO:0000259" key="1">
    <source>
        <dbReference type="PROSITE" id="PS51464"/>
    </source>
</evidence>
<dbReference type="GO" id="GO:1901135">
    <property type="term" value="P:carbohydrate derivative metabolic process"/>
    <property type="evidence" value="ECO:0007669"/>
    <property type="project" value="InterPro"/>
</dbReference>
<proteinExistence type="predicted"/>
<dbReference type="AlphaFoldDB" id="A0A1M4T7G5"/>
<protein>
    <submittedName>
        <fullName evidence="2">KpsF/GutQ family protein</fullName>
    </submittedName>
</protein>
<dbReference type="SUPFAM" id="SSF53697">
    <property type="entry name" value="SIS domain"/>
    <property type="match status" value="1"/>
</dbReference>
<dbReference type="Proteomes" id="UP000184251">
    <property type="component" value="Unassembled WGS sequence"/>
</dbReference>
<dbReference type="InterPro" id="IPR046348">
    <property type="entry name" value="SIS_dom_sf"/>
</dbReference>
<dbReference type="Gene3D" id="3.40.50.10490">
    <property type="entry name" value="Glucose-6-phosphate isomerase like protein, domain 1"/>
    <property type="match status" value="1"/>
</dbReference>